<dbReference type="CDD" id="cd01651">
    <property type="entry name" value="RT_G2_intron"/>
    <property type="match status" value="1"/>
</dbReference>
<dbReference type="InterPro" id="IPR000477">
    <property type="entry name" value="RT_dom"/>
</dbReference>
<organism evidence="3 4">
    <name type="scientific">Termitidicoccus mucosus</name>
    <dbReference type="NCBI Taxonomy" id="1184151"/>
    <lineage>
        <taxon>Bacteria</taxon>
        <taxon>Pseudomonadati</taxon>
        <taxon>Verrucomicrobiota</taxon>
        <taxon>Opitutia</taxon>
        <taxon>Opitutales</taxon>
        <taxon>Opitutaceae</taxon>
        <taxon>Termitidicoccus</taxon>
    </lineage>
</organism>
<evidence type="ECO:0000313" key="4">
    <source>
        <dbReference type="Proteomes" id="UP000078486"/>
    </source>
</evidence>
<keyword evidence="4" id="KW-1185">Reference proteome</keyword>
<dbReference type="InterPro" id="IPR043502">
    <property type="entry name" value="DNA/RNA_pol_sf"/>
</dbReference>
<dbReference type="InterPro" id="IPR051083">
    <property type="entry name" value="GrpII_Intron_Splice-Mob/Def"/>
</dbReference>
<gene>
    <name evidence="3" type="ORF">AW736_02015</name>
</gene>
<reference evidence="3 4" key="1">
    <citation type="submission" date="2016-01" db="EMBL/GenBank/DDBJ databases">
        <title>High potential of lignocellulose degradation of a new Verrucomicrobia species.</title>
        <authorList>
            <person name="Wang Y."/>
            <person name="Shi Y."/>
            <person name="Qiu Z."/>
            <person name="Liu S."/>
            <person name="Yang H."/>
        </authorList>
    </citation>
    <scope>NUCLEOTIDE SEQUENCE [LARGE SCALE GENOMIC DNA]</scope>
    <source>
        <strain evidence="3 4">TSB47</strain>
    </source>
</reference>
<dbReference type="STRING" id="1184151.AW736_02015"/>
<accession>A0A178IQC6</accession>
<dbReference type="AlphaFoldDB" id="A0A178IQC6"/>
<dbReference type="Pfam" id="PF00078">
    <property type="entry name" value="RVT_1"/>
    <property type="match status" value="1"/>
</dbReference>
<dbReference type="InterPro" id="IPR003346">
    <property type="entry name" value="Transposase_20"/>
</dbReference>
<evidence type="ECO:0000313" key="3">
    <source>
        <dbReference type="EMBL" id="OAM91597.1"/>
    </source>
</evidence>
<dbReference type="PROSITE" id="PS50878">
    <property type="entry name" value="RT_POL"/>
    <property type="match status" value="1"/>
</dbReference>
<dbReference type="PANTHER" id="PTHR34047">
    <property type="entry name" value="NUCLEAR INTRON MATURASE 1, MITOCHONDRIAL-RELATED"/>
    <property type="match status" value="1"/>
</dbReference>
<protein>
    <recommendedName>
        <fullName evidence="2">Reverse transcriptase domain-containing protein</fullName>
    </recommendedName>
</protein>
<dbReference type="Pfam" id="PF08388">
    <property type="entry name" value="GIIM"/>
    <property type="match status" value="1"/>
</dbReference>
<dbReference type="GO" id="GO:0004803">
    <property type="term" value="F:transposase activity"/>
    <property type="evidence" value="ECO:0007669"/>
    <property type="project" value="InterPro"/>
</dbReference>
<evidence type="ECO:0000259" key="2">
    <source>
        <dbReference type="PROSITE" id="PS50878"/>
    </source>
</evidence>
<dbReference type="GO" id="GO:0006313">
    <property type="term" value="P:DNA transposition"/>
    <property type="evidence" value="ECO:0007669"/>
    <property type="project" value="InterPro"/>
</dbReference>
<dbReference type="PANTHER" id="PTHR34047:SF8">
    <property type="entry name" value="PROTEIN YKFC"/>
    <property type="match status" value="1"/>
</dbReference>
<dbReference type="Proteomes" id="UP000078486">
    <property type="component" value="Unassembled WGS sequence"/>
</dbReference>
<dbReference type="InterPro" id="IPR013597">
    <property type="entry name" value="Mat_intron_G2"/>
</dbReference>
<proteinExistence type="inferred from homology"/>
<name>A0A178IQC6_9BACT</name>
<comment type="similarity">
    <text evidence="1">Belongs to the bacterial reverse transcriptase family.</text>
</comment>
<dbReference type="SUPFAM" id="SSF56672">
    <property type="entry name" value="DNA/RNA polymerases"/>
    <property type="match status" value="1"/>
</dbReference>
<comment type="caution">
    <text evidence="3">The sequence shown here is derived from an EMBL/GenBank/DDBJ whole genome shotgun (WGS) entry which is preliminary data.</text>
</comment>
<dbReference type="EMBL" id="LRRQ01000018">
    <property type="protein sequence ID" value="OAM91597.1"/>
    <property type="molecule type" value="Genomic_DNA"/>
</dbReference>
<dbReference type="GO" id="GO:0003677">
    <property type="term" value="F:DNA binding"/>
    <property type="evidence" value="ECO:0007669"/>
    <property type="project" value="InterPro"/>
</dbReference>
<dbReference type="OrthoDB" id="182359at2"/>
<evidence type="ECO:0000256" key="1">
    <source>
        <dbReference type="ARBA" id="ARBA00034120"/>
    </source>
</evidence>
<dbReference type="Pfam" id="PF02371">
    <property type="entry name" value="Transposase_20"/>
    <property type="match status" value="1"/>
</dbReference>
<dbReference type="RefSeq" id="WP_068768610.1">
    <property type="nucleotide sequence ID" value="NZ_CP109796.1"/>
</dbReference>
<sequence>MTTKDQTERSPLIQQAVAQVLSPLFDPGFSENSHGFRPGRNAHQAVRQVQAAWKDRRRHAVDCDLKSFFDTVNHDRLMDGLRQKAKDARVLALIHRYLKAGVVLPDGRVEETPQGVPQGGPLSALLANIVLDPLDKELEKRGHRFARYADDFIIMVKSARAAQRVMAGLVRYVEGRLKLAVNPAKCKTAWLKECSFLSFKITARGNVVWTEKACLRFKQRLKAITSRKRGVAVDKVIGELRRYVIGWLGYFGISNTCKEVLALEDWMRRRVRLYYWKQWKQPRTRRRNLIKLGANPKQVKLATRSRKGYWRMGDVRRFAHPRELMAFLGLVPKEESTGESRRLGSITKAGNAHARWILIETVQHAWLPPKVSAQLSKRQEGQPAARRELSWKIQVRLHKRAWHLSRRGVMKPKVTVALAREMAGFAWAMLQTADWQAMTRAA</sequence>
<feature type="domain" description="Reverse transcriptase" evidence="2">
    <location>
        <begin position="1"/>
        <end position="201"/>
    </location>
</feature>